<feature type="region of interest" description="Disordered" evidence="1">
    <location>
        <begin position="213"/>
        <end position="282"/>
    </location>
</feature>
<dbReference type="SMART" id="SM00233">
    <property type="entry name" value="PH"/>
    <property type="match status" value="1"/>
</dbReference>
<feature type="compositionally biased region" description="Basic and acidic residues" evidence="1">
    <location>
        <begin position="213"/>
        <end position="223"/>
    </location>
</feature>
<dbReference type="GeneID" id="117359948"/>
<reference evidence="4" key="1">
    <citation type="submission" date="2025-08" db="UniProtKB">
        <authorList>
            <consortium name="RefSeq"/>
        </authorList>
    </citation>
    <scope>IDENTIFICATION</scope>
</reference>
<dbReference type="Proteomes" id="UP000515159">
    <property type="component" value="Chromosome 4"/>
</dbReference>
<protein>
    <submittedName>
        <fullName evidence="4">Pleckstrin homology domain-containing family S member 1 isoform X1</fullName>
    </submittedName>
</protein>
<keyword evidence="3" id="KW-1185">Reference proteome</keyword>
<feature type="domain" description="PH" evidence="2">
    <location>
        <begin position="94"/>
        <end position="211"/>
    </location>
</feature>
<dbReference type="RefSeq" id="XP_033799327.1">
    <property type="nucleotide sequence ID" value="XM_033943436.1"/>
</dbReference>
<dbReference type="FunCoup" id="A0A6P8QL72">
    <property type="interactions" value="218"/>
</dbReference>
<dbReference type="KEGG" id="gsh:117359948"/>
<name>A0A6P8QL72_GEOSA</name>
<evidence type="ECO:0000256" key="1">
    <source>
        <dbReference type="SAM" id="MobiDB-lite"/>
    </source>
</evidence>
<dbReference type="InterPro" id="IPR011993">
    <property type="entry name" value="PH-like_dom_sf"/>
</dbReference>
<proteinExistence type="predicted"/>
<dbReference type="PANTHER" id="PTHR47014">
    <property type="entry name" value="PLECKSTRIN HOMOLOGY DOMAIN-CONTAINING FAMILY S MEMBER 1"/>
    <property type="match status" value="1"/>
</dbReference>
<dbReference type="Pfam" id="PF00169">
    <property type="entry name" value="PH"/>
    <property type="match status" value="1"/>
</dbReference>
<feature type="compositionally biased region" description="Pro residues" evidence="1">
    <location>
        <begin position="249"/>
        <end position="259"/>
    </location>
</feature>
<feature type="region of interest" description="Disordered" evidence="1">
    <location>
        <begin position="324"/>
        <end position="347"/>
    </location>
</feature>
<accession>A0A6P8QL72</accession>
<dbReference type="InParanoid" id="A0A6P8QL72"/>
<dbReference type="InterPro" id="IPR042986">
    <property type="entry name" value="PLEKHS1"/>
</dbReference>
<dbReference type="AlphaFoldDB" id="A0A6P8QL72"/>
<evidence type="ECO:0000259" key="2">
    <source>
        <dbReference type="PROSITE" id="PS50003"/>
    </source>
</evidence>
<evidence type="ECO:0000313" key="4">
    <source>
        <dbReference type="RefSeq" id="XP_033799327.1"/>
    </source>
</evidence>
<dbReference type="OrthoDB" id="9900190at2759"/>
<dbReference type="PROSITE" id="PS50003">
    <property type="entry name" value="PH_DOMAIN"/>
    <property type="match status" value="1"/>
</dbReference>
<dbReference type="InterPro" id="IPR001849">
    <property type="entry name" value="PH_domain"/>
</dbReference>
<gene>
    <name evidence="4" type="primary">PLEKHS1</name>
</gene>
<feature type="compositionally biased region" description="Polar residues" evidence="1">
    <location>
        <begin position="224"/>
        <end position="239"/>
    </location>
</feature>
<dbReference type="CTD" id="79949"/>
<organism evidence="3 4">
    <name type="scientific">Geotrypetes seraphini</name>
    <name type="common">Gaboon caecilian</name>
    <name type="synonym">Caecilia seraphini</name>
    <dbReference type="NCBI Taxonomy" id="260995"/>
    <lineage>
        <taxon>Eukaryota</taxon>
        <taxon>Metazoa</taxon>
        <taxon>Chordata</taxon>
        <taxon>Craniata</taxon>
        <taxon>Vertebrata</taxon>
        <taxon>Euteleostomi</taxon>
        <taxon>Amphibia</taxon>
        <taxon>Gymnophiona</taxon>
        <taxon>Geotrypetes</taxon>
    </lineage>
</organism>
<evidence type="ECO:0000313" key="3">
    <source>
        <dbReference type="Proteomes" id="UP000515159"/>
    </source>
</evidence>
<dbReference type="SUPFAM" id="SSF50729">
    <property type="entry name" value="PH domain-like"/>
    <property type="match status" value="1"/>
</dbReference>
<dbReference type="Gene3D" id="2.30.29.30">
    <property type="entry name" value="Pleckstrin-homology domain (PH domain)/Phosphotyrosine-binding domain (PTB)"/>
    <property type="match status" value="1"/>
</dbReference>
<dbReference type="PANTHER" id="PTHR47014:SF1">
    <property type="entry name" value="PLECKSTRIN HOMOLOGY DOMAIN-CONTAINING FAMILY S MEMBER 1"/>
    <property type="match status" value="1"/>
</dbReference>
<sequence>MRLPKENSLKALCLWQSLHLENFLIPELVFKPEQRNSDTVSLSSLEVKRTAGSSSSLLGGAEKLTLSVKVIMKSSVYGKRFFTGNNSMFYEGNEVCRQGHLRKSPPLHLFSSQSSWKKRLFILTKSKQNTYALHYYKIQHSEKRGLIEISQIVAIRQGMKDEKKRTAVCKMFQCQPDKVISLSTTDREYFLIGEEIKDIEEWLAAISSAWEETKREEKSEQVKTGETVQTTGWPVQDTSFNKEKKRPPSDPLPRTPPHPDAFHLGNRMRPRSDPLPELPAMHNVPIPEMSHLQTLENTYSPQEMGEESIYDVPRKYQNLECEEPVEGDDLPESGNETQESGDEKDSQHYYMKMNSFSSADKNNQKVSRRKCVRADDWRSQVMSNHSWISNEPKSDKKWNELSDVKLKILLSEHVDQSQFERRNIDLSKEDIKYLTLTEIGNRVCVSNWQGPSCIFNYGDRITSINDLGIQSKADVYEDIDRALKENVTLSILRIPNSKVFHSEKCLCSHHHHH</sequence>